<evidence type="ECO:0000256" key="1">
    <source>
        <dbReference type="SAM" id="MobiDB-lite"/>
    </source>
</evidence>
<feature type="compositionally biased region" description="Low complexity" evidence="1">
    <location>
        <begin position="174"/>
        <end position="194"/>
    </location>
</feature>
<dbReference type="Gene3D" id="1.10.150.50">
    <property type="entry name" value="Transcription Factor, Ets-1"/>
    <property type="match status" value="1"/>
</dbReference>
<keyword evidence="4" id="KW-1185">Reference proteome</keyword>
<feature type="compositionally biased region" description="Basic residues" evidence="1">
    <location>
        <begin position="347"/>
        <end position="358"/>
    </location>
</feature>
<dbReference type="STRING" id="240159.A0A4U5VVU0"/>
<dbReference type="InterPro" id="IPR013761">
    <property type="entry name" value="SAM/pointed_sf"/>
</dbReference>
<dbReference type="PROSITE" id="PS50105">
    <property type="entry name" value="SAM_DOMAIN"/>
    <property type="match status" value="1"/>
</dbReference>
<protein>
    <submittedName>
        <fullName evidence="3">Arf-GAP with</fullName>
    </submittedName>
</protein>
<dbReference type="InterPro" id="IPR052227">
    <property type="entry name" value="Arf-Rho-GAP_ANK-PH_domain"/>
</dbReference>
<feature type="region of interest" description="Disordered" evidence="1">
    <location>
        <begin position="65"/>
        <end position="229"/>
    </location>
</feature>
<name>A0A4U5VVU0_COLLU</name>
<dbReference type="Proteomes" id="UP000298787">
    <property type="component" value="Chromosome 24"/>
</dbReference>
<dbReference type="SUPFAM" id="SSF50729">
    <property type="entry name" value="PH domain-like"/>
    <property type="match status" value="1"/>
</dbReference>
<dbReference type="Pfam" id="PF00536">
    <property type="entry name" value="SAM_1"/>
    <property type="match status" value="1"/>
</dbReference>
<dbReference type="AlphaFoldDB" id="A0A4U5VVU0"/>
<dbReference type="InterPro" id="IPR001660">
    <property type="entry name" value="SAM"/>
</dbReference>
<feature type="region of interest" description="Disordered" evidence="1">
    <location>
        <begin position="243"/>
        <end position="380"/>
    </location>
</feature>
<dbReference type="GO" id="GO:0005737">
    <property type="term" value="C:cytoplasm"/>
    <property type="evidence" value="ECO:0007669"/>
    <property type="project" value="TreeGrafter"/>
</dbReference>
<dbReference type="GO" id="GO:0005096">
    <property type="term" value="F:GTPase activator activity"/>
    <property type="evidence" value="ECO:0007669"/>
    <property type="project" value="TreeGrafter"/>
</dbReference>
<gene>
    <name evidence="3" type="ORF">D9C73_027107</name>
</gene>
<feature type="compositionally biased region" description="Basic residues" evidence="1">
    <location>
        <begin position="86"/>
        <end position="106"/>
    </location>
</feature>
<evidence type="ECO:0000313" key="3">
    <source>
        <dbReference type="EMBL" id="TKS92906.1"/>
    </source>
</evidence>
<organism evidence="3 4">
    <name type="scientific">Collichthys lucidus</name>
    <name type="common">Big head croaker</name>
    <name type="synonym">Sciaena lucida</name>
    <dbReference type="NCBI Taxonomy" id="240159"/>
    <lineage>
        <taxon>Eukaryota</taxon>
        <taxon>Metazoa</taxon>
        <taxon>Chordata</taxon>
        <taxon>Craniata</taxon>
        <taxon>Vertebrata</taxon>
        <taxon>Euteleostomi</taxon>
        <taxon>Actinopterygii</taxon>
        <taxon>Neopterygii</taxon>
        <taxon>Teleostei</taxon>
        <taxon>Neoteleostei</taxon>
        <taxon>Acanthomorphata</taxon>
        <taxon>Eupercaria</taxon>
        <taxon>Sciaenidae</taxon>
        <taxon>Collichthys</taxon>
    </lineage>
</organism>
<feature type="compositionally biased region" description="Basic and acidic residues" evidence="1">
    <location>
        <begin position="359"/>
        <end position="368"/>
    </location>
</feature>
<dbReference type="PANTHER" id="PTHR45899">
    <property type="entry name" value="RHO GTPASE ACTIVATING PROTEIN AT 15B, ISOFORM C"/>
    <property type="match status" value="1"/>
</dbReference>
<evidence type="ECO:0000313" key="4">
    <source>
        <dbReference type="Proteomes" id="UP000298787"/>
    </source>
</evidence>
<dbReference type="SUPFAM" id="SSF47769">
    <property type="entry name" value="SAM/Pointed domain"/>
    <property type="match status" value="1"/>
</dbReference>
<dbReference type="SMART" id="SM00454">
    <property type="entry name" value="SAM"/>
    <property type="match status" value="1"/>
</dbReference>
<dbReference type="PANTHER" id="PTHR45899:SF1">
    <property type="entry name" value="ARF-GAP WITH RHO-GAP DOMAIN, ANK REPEAT AND PH DOMAIN-CONTAINING PROTEIN 2"/>
    <property type="match status" value="1"/>
</dbReference>
<evidence type="ECO:0000259" key="2">
    <source>
        <dbReference type="PROSITE" id="PS50105"/>
    </source>
</evidence>
<sequence>MSEPPEPSQEIVEWLDTLRLPQYISCFQQGGYQTLEECEDLTDERLLEIRVFPTGHRRRILRSLEAFGVKQQSGEEEDEEEEGGNKRRRKPMPHPRHIFLKDKKRGTSCQHQRKETRDNDLEGSQTLPPGAGLGTGNEEEPESRYVRPPLPAPRNPQYPNIRTTMSDQTCVPASVSSSRSSSSSSESICISEMPSDWEISSEDPSLSSTDSFPNPTEDPYSTFTEDSGGFPCEMVENSIYEAQPSFKVPKGPRPTRSYRLRHRPVPEIPNPIIPPVLDRSKPPVQTSSPEHLTGSEGPTGANSIQKAPLQRHLTPIAPYGEMFLYNGPESTPDQGAKEGLQKGFKDKIKRKKQRIKIPKRTESKEKEAPPAPPAPQTIPDHLEDEYSTLEECAGILPEAGVDQSLAVTPESLAVGPAASGPKDGSLIMVECDLYSDPADAAGDVTRNALPDISPYACFYGAPKHKVLKVGWLDKLSPQGRWVRFDGESLAYYNNDKLSLKFRLALPDLSSERGKGGGEESVRVG</sequence>
<accession>A0A4U5VVU0</accession>
<dbReference type="GO" id="GO:0005547">
    <property type="term" value="F:phosphatidylinositol-3,4,5-trisphosphate binding"/>
    <property type="evidence" value="ECO:0007669"/>
    <property type="project" value="TreeGrafter"/>
</dbReference>
<feature type="domain" description="SAM" evidence="2">
    <location>
        <begin position="6"/>
        <end position="70"/>
    </location>
</feature>
<feature type="compositionally biased region" description="Low complexity" evidence="1">
    <location>
        <begin position="202"/>
        <end position="211"/>
    </location>
</feature>
<feature type="compositionally biased region" description="Polar residues" evidence="1">
    <location>
        <begin position="157"/>
        <end position="171"/>
    </location>
</feature>
<proteinExistence type="predicted"/>
<dbReference type="EMBL" id="CM014101">
    <property type="protein sequence ID" value="TKS92906.1"/>
    <property type="molecule type" value="Genomic_DNA"/>
</dbReference>
<feature type="compositionally biased region" description="Basic and acidic residues" evidence="1">
    <location>
        <begin position="335"/>
        <end position="346"/>
    </location>
</feature>
<reference evidence="3 4" key="1">
    <citation type="submission" date="2019-01" db="EMBL/GenBank/DDBJ databases">
        <title>Genome Assembly of Collichthys lucidus.</title>
        <authorList>
            <person name="Cai M."/>
            <person name="Xiao S."/>
        </authorList>
    </citation>
    <scope>NUCLEOTIDE SEQUENCE [LARGE SCALE GENOMIC DNA]</scope>
    <source>
        <strain evidence="3">JT15FE1705JMU</strain>
        <tissue evidence="3">Muscle</tissue>
    </source>
</reference>